<dbReference type="InterPro" id="IPR019080">
    <property type="entry name" value="YqaJ_viral_recombinase"/>
</dbReference>
<dbReference type="InterPro" id="IPR011604">
    <property type="entry name" value="PDDEXK-like_dom_sf"/>
</dbReference>
<dbReference type="AlphaFoldDB" id="A0A5P6VU04"/>
<organism evidence="3 4">
    <name type="scientific">Pseudobutyrivibrio xylanivorans</name>
    <dbReference type="NCBI Taxonomy" id="185007"/>
    <lineage>
        <taxon>Bacteria</taxon>
        <taxon>Bacillati</taxon>
        <taxon>Bacillota</taxon>
        <taxon>Clostridia</taxon>
        <taxon>Lachnospirales</taxon>
        <taxon>Lachnospiraceae</taxon>
        <taxon>Pseudobutyrivibrio</taxon>
    </lineage>
</organism>
<dbReference type="Gene3D" id="3.90.320.10">
    <property type="match status" value="1"/>
</dbReference>
<sequence length="311" mass="35482">MNVNILVETNNLTREEWLNYRRQGIGGSDVSALLGINKWKSELELWLDKVGQSKDDFNDNEAIQWGSLLEPIIRKHFAEVTGKNVKEVKAILQHPAYKFMLADVDGITEDDDHNPAILEIKTASEFKRGEWENDVPTYYQTQVQHYLFVTGLKKAYVAVLIGGNTFKIFEVEADEHIQDMLVSVEKNFWDKVISGTRPEVDGSDAAKSFLDNLYDGGITEEVVLPEEVNQYVNSYVEACMQEDEAKSLKQEAANHIKEYMGNNEKATCLNHVISWQTVTTDRLDTKALKQDKPEVYASYVKTSSSRRFMVK</sequence>
<keyword evidence="1" id="KW-0378">Hydrolase</keyword>
<reference evidence="4" key="1">
    <citation type="submission" date="2019-08" db="EMBL/GenBank/DDBJ databases">
        <title>Complete Genome Sequence of the Polysaccharide-Degrading Rumen Bacterium Pseudobutyrivibrio xylanivorans MA3014.</title>
        <authorList>
            <person name="Palevich N."/>
            <person name="Maclean P.H."/>
            <person name="Kelly W.J."/>
            <person name="Leahy S.C."/>
            <person name="Rakonjac J."/>
            <person name="Attwood G.T."/>
        </authorList>
    </citation>
    <scope>NUCLEOTIDE SEQUENCE [LARGE SCALE GENOMIC DNA]</scope>
    <source>
        <strain evidence="4">MA3014</strain>
    </source>
</reference>
<dbReference type="GO" id="GO:0016787">
    <property type="term" value="F:hydrolase activity"/>
    <property type="evidence" value="ECO:0007669"/>
    <property type="project" value="UniProtKB-KW"/>
</dbReference>
<dbReference type="Proteomes" id="UP000327030">
    <property type="component" value="Chromosome 1"/>
</dbReference>
<evidence type="ECO:0000313" key="3">
    <source>
        <dbReference type="EMBL" id="QFJ54331.1"/>
    </source>
</evidence>
<dbReference type="PANTHER" id="PTHR46609">
    <property type="entry name" value="EXONUCLEASE, PHAGE-TYPE/RECB, C-TERMINAL DOMAIN-CONTAINING PROTEIN"/>
    <property type="match status" value="1"/>
</dbReference>
<dbReference type="NCBIfam" id="TIGR03033">
    <property type="entry name" value="phage_rel_nuc"/>
    <property type="match status" value="1"/>
</dbReference>
<dbReference type="KEGG" id="pxv:FXF36_05420"/>
<dbReference type="RefSeq" id="WP_151622824.1">
    <property type="nucleotide sequence ID" value="NZ_CP043028.1"/>
</dbReference>
<dbReference type="InterPro" id="IPR051703">
    <property type="entry name" value="NF-kappa-B_Signaling_Reg"/>
</dbReference>
<dbReference type="InterPro" id="IPR017482">
    <property type="entry name" value="Lambda-type_endonuclease"/>
</dbReference>
<evidence type="ECO:0000259" key="2">
    <source>
        <dbReference type="Pfam" id="PF09588"/>
    </source>
</evidence>
<gene>
    <name evidence="3" type="ORF">FXF36_05420</name>
</gene>
<dbReference type="EMBL" id="CP043028">
    <property type="protein sequence ID" value="QFJ54331.1"/>
    <property type="molecule type" value="Genomic_DNA"/>
</dbReference>
<dbReference type="PANTHER" id="PTHR46609:SF6">
    <property type="entry name" value="EXONUCLEASE, PHAGE-TYPE_RECB, C-TERMINAL DOMAIN-CONTAINING PROTEIN-RELATED"/>
    <property type="match status" value="1"/>
</dbReference>
<feature type="domain" description="YqaJ viral recombinase" evidence="2">
    <location>
        <begin position="16"/>
        <end position="152"/>
    </location>
</feature>
<accession>A0A5P6VU04</accession>
<name>A0A5P6VU04_PSEXY</name>
<protein>
    <recommendedName>
        <fullName evidence="2">YqaJ viral recombinase domain-containing protein</fullName>
    </recommendedName>
</protein>
<proteinExistence type="predicted"/>
<evidence type="ECO:0000313" key="4">
    <source>
        <dbReference type="Proteomes" id="UP000327030"/>
    </source>
</evidence>
<dbReference type="Pfam" id="PF09588">
    <property type="entry name" value="YqaJ"/>
    <property type="match status" value="1"/>
</dbReference>
<dbReference type="SUPFAM" id="SSF52980">
    <property type="entry name" value="Restriction endonuclease-like"/>
    <property type="match status" value="1"/>
</dbReference>
<dbReference type="OrthoDB" id="46225at2"/>
<dbReference type="InterPro" id="IPR011335">
    <property type="entry name" value="Restrct_endonuc-II-like"/>
</dbReference>
<evidence type="ECO:0000256" key="1">
    <source>
        <dbReference type="ARBA" id="ARBA00022801"/>
    </source>
</evidence>